<accession>A0AAN9FG78</accession>
<dbReference type="AlphaFoldDB" id="A0AAN9FG78"/>
<proteinExistence type="predicted"/>
<keyword evidence="2" id="KW-1185">Reference proteome</keyword>
<comment type="caution">
    <text evidence="1">The sequence shown here is derived from an EMBL/GenBank/DDBJ whole genome shotgun (WGS) entry which is preliminary data.</text>
</comment>
<name>A0AAN9FG78_CROPI</name>
<gene>
    <name evidence="1" type="ORF">RIF29_16821</name>
</gene>
<dbReference type="Proteomes" id="UP001372338">
    <property type="component" value="Unassembled WGS sequence"/>
</dbReference>
<evidence type="ECO:0000313" key="1">
    <source>
        <dbReference type="EMBL" id="KAK7275699.1"/>
    </source>
</evidence>
<reference evidence="1 2" key="1">
    <citation type="submission" date="2024-01" db="EMBL/GenBank/DDBJ databases">
        <title>The genomes of 5 underutilized Papilionoideae crops provide insights into root nodulation and disease resistanc.</title>
        <authorList>
            <person name="Yuan L."/>
        </authorList>
    </citation>
    <scope>NUCLEOTIDE SEQUENCE [LARGE SCALE GENOMIC DNA]</scope>
    <source>
        <strain evidence="1">ZHUSHIDOU_FW_LH</strain>
        <tissue evidence="1">Leaf</tissue>
    </source>
</reference>
<organism evidence="1 2">
    <name type="scientific">Crotalaria pallida</name>
    <name type="common">Smooth rattlebox</name>
    <name type="synonym">Crotalaria striata</name>
    <dbReference type="NCBI Taxonomy" id="3830"/>
    <lineage>
        <taxon>Eukaryota</taxon>
        <taxon>Viridiplantae</taxon>
        <taxon>Streptophyta</taxon>
        <taxon>Embryophyta</taxon>
        <taxon>Tracheophyta</taxon>
        <taxon>Spermatophyta</taxon>
        <taxon>Magnoliopsida</taxon>
        <taxon>eudicotyledons</taxon>
        <taxon>Gunneridae</taxon>
        <taxon>Pentapetalae</taxon>
        <taxon>rosids</taxon>
        <taxon>fabids</taxon>
        <taxon>Fabales</taxon>
        <taxon>Fabaceae</taxon>
        <taxon>Papilionoideae</taxon>
        <taxon>50 kb inversion clade</taxon>
        <taxon>genistoids sensu lato</taxon>
        <taxon>core genistoids</taxon>
        <taxon>Crotalarieae</taxon>
        <taxon>Crotalaria</taxon>
    </lineage>
</organism>
<protein>
    <submittedName>
        <fullName evidence="1">Uncharacterized protein</fullName>
    </submittedName>
</protein>
<evidence type="ECO:0000313" key="2">
    <source>
        <dbReference type="Proteomes" id="UP001372338"/>
    </source>
</evidence>
<dbReference type="EMBL" id="JAYWIO010000003">
    <property type="protein sequence ID" value="KAK7275699.1"/>
    <property type="molecule type" value="Genomic_DNA"/>
</dbReference>
<sequence>MHVCLYRQFALHQDSRRESCDNYIDRIHLASVHLIKLNDDCSGFACVTHSPSLLSSLYINPPHPSSPITHQFHNHFNRLMFIEIENPLLIKI</sequence>